<sequence>MLGPKLAFFSAMAAEVEPFLKEFHSESLLVLFLYGILHSLLKPILERFVKGDVIEKELSEIDLDALRNVKSHVKEVDILLLKQDGVKFYRSFRLTLKSPLANILERSVTCLDPSVIGGSNTLAQQRMNNLLSILVEKRWCRETSDLKKKSRNAYSRYIEHLELKKKRRQEEMDSAQTKKQKVLEIKALKSKKAKLLADAEKWH</sequence>
<comment type="caution">
    <text evidence="1">The sequence shown here is derived from an EMBL/GenBank/DDBJ whole genome shotgun (WGS) entry which is preliminary data.</text>
</comment>
<dbReference type="EMBL" id="JARBHB010000007">
    <property type="protein sequence ID" value="KAJ8879050.1"/>
    <property type="molecule type" value="Genomic_DNA"/>
</dbReference>
<protein>
    <submittedName>
        <fullName evidence="1">Uncharacterized protein</fullName>
    </submittedName>
</protein>
<evidence type="ECO:0000313" key="2">
    <source>
        <dbReference type="Proteomes" id="UP001159363"/>
    </source>
</evidence>
<name>A0ABQ9H438_9NEOP</name>
<gene>
    <name evidence="1" type="ORF">PR048_019656</name>
</gene>
<dbReference type="Proteomes" id="UP001159363">
    <property type="component" value="Chromosome 6"/>
</dbReference>
<keyword evidence="2" id="KW-1185">Reference proteome</keyword>
<reference evidence="1 2" key="1">
    <citation type="submission" date="2023-02" db="EMBL/GenBank/DDBJ databases">
        <title>LHISI_Scaffold_Assembly.</title>
        <authorList>
            <person name="Stuart O.P."/>
            <person name="Cleave R."/>
            <person name="Magrath M.J.L."/>
            <person name="Mikheyev A.S."/>
        </authorList>
    </citation>
    <scope>NUCLEOTIDE SEQUENCE [LARGE SCALE GENOMIC DNA]</scope>
    <source>
        <strain evidence="1">Daus_M_001</strain>
        <tissue evidence="1">Leg muscle</tissue>
    </source>
</reference>
<evidence type="ECO:0000313" key="1">
    <source>
        <dbReference type="EMBL" id="KAJ8879050.1"/>
    </source>
</evidence>
<accession>A0ABQ9H438</accession>
<organism evidence="1 2">
    <name type="scientific">Dryococelus australis</name>
    <dbReference type="NCBI Taxonomy" id="614101"/>
    <lineage>
        <taxon>Eukaryota</taxon>
        <taxon>Metazoa</taxon>
        <taxon>Ecdysozoa</taxon>
        <taxon>Arthropoda</taxon>
        <taxon>Hexapoda</taxon>
        <taxon>Insecta</taxon>
        <taxon>Pterygota</taxon>
        <taxon>Neoptera</taxon>
        <taxon>Polyneoptera</taxon>
        <taxon>Phasmatodea</taxon>
        <taxon>Verophasmatodea</taxon>
        <taxon>Anareolatae</taxon>
        <taxon>Phasmatidae</taxon>
        <taxon>Eurycanthinae</taxon>
        <taxon>Dryococelus</taxon>
    </lineage>
</organism>
<proteinExistence type="predicted"/>